<dbReference type="Gene3D" id="3.30.70.1430">
    <property type="entry name" value="Multidrug efflux transporter AcrB pore domain"/>
    <property type="match status" value="2"/>
</dbReference>
<sequence length="1044" mass="117182">MLAKSYQLVIVFTVLSVIGLALLPRLSVQLAPQQAGRSITVSYAWWGASPEAIERQVSSRLEGAFSTLANVKKVRSVSAYNRGYVTVELDRSADTDALRFELAALVRQVYPRLPPSVEYPQISLNTPDEESRTKPLLTLQLSGPVSSASLQQYANEQLKPRLAGTEGIGSVAVFGGSRPEWVLTYNADALTTLQLTENDLRVAVTAYFAREPLGLLVSSTGQTLRVRLDNVPATQPNVWAHIPVANRAGRIIYLTDLVSIARQEPPPDQFYRINGKTAVNLVLMATAGANQLAVAQGLRKQLAQLVLPAGYRLDVDYDATVYIAENLRKIGIQTGVAIAVLLLFVALTTRSLRYVSLIVVSTVVTLLLSVLVFVWLRIDIHLYSLAALTTSLGIIMDNVIVMIDHYRRYRDLRVFTALLGGTLTTCAGLVVVWFLPEENRQALSDFAVVMAITLVISLLVAMLLTPALMEQFWKNEPGPNPLASEKHRKRAKRTLWWERLYGRVVAGLIRYRLWAMVAAVLLIGLPVFRLPTALEPTNPLAPYYKATLGSDFYADNLQPSVNKWLGGTSRLFVNYVYAGSYQREPERTALYVIAELPNQSTPEQMDAVFRRFESNLGQYGEIDKFITQINNGQEGSLVVYFKEPHDQGIFPYQLKNRAILLSTEMSGIDWNIYGLGQGFSQSLNEDETPTFNVELYGYNYLQLGQQATVLKQLLEKHPRIQEVNINRSPSLFQRRRLYEFVLKSDPERLALRGIGSSQLYDRLAELNARPQPDQYAFIDGDYEPIKLIPAQSRTTDIWQLQNQPLTIGSASTQLHDMGTIVRQKVTPEIHKEDQQYKRLISFEYFGSYNFGEKFLNKTLDTLRARLPLGYTANVADRFWFGKDERTPYELIGLVILLIYIICAVIFESFWQPLALIGLIPLSYTGVFLAFYWTDSNFDQGGYASFILLAGNVVCAGIFMVAEMNRLQKRFPSLTRFAAYQKAFRHKIGPVLLTVLSTVVGMVPFLLYEQEAFWYALGIGTIGGLLMSLVAVTGYLPLFLVRRAR</sequence>
<dbReference type="Gene3D" id="1.20.1640.10">
    <property type="entry name" value="Multidrug efflux transporter AcrB transmembrane domain"/>
    <property type="match status" value="3"/>
</dbReference>
<feature type="transmembrane region" description="Helical" evidence="1">
    <location>
        <begin position="354"/>
        <end position="376"/>
    </location>
</feature>
<dbReference type="InterPro" id="IPR027463">
    <property type="entry name" value="AcrB_DN_DC_subdom"/>
</dbReference>
<evidence type="ECO:0000313" key="2">
    <source>
        <dbReference type="EMBL" id="SOD83025.1"/>
    </source>
</evidence>
<feature type="transmembrane region" description="Helical" evidence="1">
    <location>
        <begin position="1012"/>
        <end position="1040"/>
    </location>
</feature>
<dbReference type="EMBL" id="OCNH01000001">
    <property type="protein sequence ID" value="SOD83025.1"/>
    <property type="molecule type" value="Genomic_DNA"/>
</dbReference>
<keyword evidence="3" id="KW-1185">Reference proteome</keyword>
<gene>
    <name evidence="2" type="ORF">SAMN06269250_2337</name>
</gene>
<feature type="transmembrane region" description="Helical" evidence="1">
    <location>
        <begin position="446"/>
        <end position="464"/>
    </location>
</feature>
<accession>A0A286FIH3</accession>
<dbReference type="GO" id="GO:0042910">
    <property type="term" value="F:xenobiotic transmembrane transporter activity"/>
    <property type="evidence" value="ECO:0007669"/>
    <property type="project" value="TreeGrafter"/>
</dbReference>
<dbReference type="RefSeq" id="WP_097125864.1">
    <property type="nucleotide sequence ID" value="NZ_OCNH01000001.1"/>
</dbReference>
<feature type="transmembrane region" description="Helical" evidence="1">
    <location>
        <begin position="330"/>
        <end position="347"/>
    </location>
</feature>
<dbReference type="Pfam" id="PF00873">
    <property type="entry name" value="ACR_tran"/>
    <property type="match status" value="2"/>
</dbReference>
<name>A0A286FIH3_9BACT</name>
<feature type="transmembrane region" description="Helical" evidence="1">
    <location>
        <begin position="509"/>
        <end position="528"/>
    </location>
</feature>
<dbReference type="SUPFAM" id="SSF82693">
    <property type="entry name" value="Multidrug efflux transporter AcrB pore domain, PN1, PN2, PC1 and PC2 subdomains"/>
    <property type="match status" value="1"/>
</dbReference>
<protein>
    <submittedName>
        <fullName evidence="2">Multidrug efflux pump subunit AcrB</fullName>
    </submittedName>
</protein>
<dbReference type="Gene3D" id="3.30.2090.10">
    <property type="entry name" value="Multidrug efflux transporter AcrB TolC docking domain, DN and DC subdomains"/>
    <property type="match status" value="2"/>
</dbReference>
<dbReference type="Gene3D" id="3.30.70.1320">
    <property type="entry name" value="Multidrug efflux transporter AcrB pore domain like"/>
    <property type="match status" value="1"/>
</dbReference>
<dbReference type="InterPro" id="IPR001036">
    <property type="entry name" value="Acrflvin-R"/>
</dbReference>
<feature type="transmembrane region" description="Helical" evidence="1">
    <location>
        <begin position="382"/>
        <end position="403"/>
    </location>
</feature>
<dbReference type="PANTHER" id="PTHR32063">
    <property type="match status" value="1"/>
</dbReference>
<keyword evidence="1" id="KW-1133">Transmembrane helix</keyword>
<keyword evidence="1" id="KW-0472">Membrane</keyword>
<dbReference type="Gene3D" id="3.30.70.1440">
    <property type="entry name" value="Multidrug efflux transporter AcrB pore domain"/>
    <property type="match status" value="1"/>
</dbReference>
<dbReference type="SUPFAM" id="SSF82866">
    <property type="entry name" value="Multidrug efflux transporter AcrB transmembrane domain"/>
    <property type="match status" value="2"/>
</dbReference>
<dbReference type="OrthoDB" id="9809409at2"/>
<dbReference type="Proteomes" id="UP000219452">
    <property type="component" value="Unassembled WGS sequence"/>
</dbReference>
<dbReference type="PRINTS" id="PR00702">
    <property type="entry name" value="ACRIFLAVINRP"/>
</dbReference>
<dbReference type="AlphaFoldDB" id="A0A286FIH3"/>
<evidence type="ECO:0000313" key="3">
    <source>
        <dbReference type="Proteomes" id="UP000219452"/>
    </source>
</evidence>
<feature type="transmembrane region" description="Helical" evidence="1">
    <location>
        <begin position="888"/>
        <end position="906"/>
    </location>
</feature>
<feature type="transmembrane region" description="Helical" evidence="1">
    <location>
        <begin position="945"/>
        <end position="966"/>
    </location>
</feature>
<dbReference type="PANTHER" id="PTHR32063:SF0">
    <property type="entry name" value="SWARMING MOTILITY PROTEIN SWRC"/>
    <property type="match status" value="1"/>
</dbReference>
<evidence type="ECO:0000256" key="1">
    <source>
        <dbReference type="SAM" id="Phobius"/>
    </source>
</evidence>
<organism evidence="2 3">
    <name type="scientific">Spirosoma fluviale</name>
    <dbReference type="NCBI Taxonomy" id="1597977"/>
    <lineage>
        <taxon>Bacteria</taxon>
        <taxon>Pseudomonadati</taxon>
        <taxon>Bacteroidota</taxon>
        <taxon>Cytophagia</taxon>
        <taxon>Cytophagales</taxon>
        <taxon>Cytophagaceae</taxon>
        <taxon>Spirosoma</taxon>
    </lineage>
</organism>
<proteinExistence type="predicted"/>
<reference evidence="3" key="1">
    <citation type="submission" date="2017-09" db="EMBL/GenBank/DDBJ databases">
        <authorList>
            <person name="Varghese N."/>
            <person name="Submissions S."/>
        </authorList>
    </citation>
    <scope>NUCLEOTIDE SEQUENCE [LARGE SCALE GENOMIC DNA]</scope>
    <source>
        <strain evidence="3">DSM 29961</strain>
    </source>
</reference>
<feature type="transmembrane region" description="Helical" evidence="1">
    <location>
        <begin position="987"/>
        <end position="1006"/>
    </location>
</feature>
<keyword evidence="1" id="KW-0812">Transmembrane</keyword>
<feature type="transmembrane region" description="Helical" evidence="1">
    <location>
        <begin position="415"/>
        <end position="434"/>
    </location>
</feature>
<dbReference type="GO" id="GO:0005886">
    <property type="term" value="C:plasma membrane"/>
    <property type="evidence" value="ECO:0007669"/>
    <property type="project" value="TreeGrafter"/>
</dbReference>
<feature type="transmembrane region" description="Helical" evidence="1">
    <location>
        <begin position="913"/>
        <end position="933"/>
    </location>
</feature>